<organism evidence="4 5">
    <name type="scientific">Mycena citricolor</name>
    <dbReference type="NCBI Taxonomy" id="2018698"/>
    <lineage>
        <taxon>Eukaryota</taxon>
        <taxon>Fungi</taxon>
        <taxon>Dikarya</taxon>
        <taxon>Basidiomycota</taxon>
        <taxon>Agaricomycotina</taxon>
        <taxon>Agaricomycetes</taxon>
        <taxon>Agaricomycetidae</taxon>
        <taxon>Agaricales</taxon>
        <taxon>Marasmiineae</taxon>
        <taxon>Mycenaceae</taxon>
        <taxon>Mycena</taxon>
    </lineage>
</organism>
<evidence type="ECO:0000313" key="4">
    <source>
        <dbReference type="EMBL" id="CAK5279219.1"/>
    </source>
</evidence>
<dbReference type="AlphaFoldDB" id="A0AAD2K502"/>
<dbReference type="PANTHER" id="PTHR40465:SF1">
    <property type="entry name" value="DUF6534 DOMAIN-CONTAINING PROTEIN"/>
    <property type="match status" value="1"/>
</dbReference>
<evidence type="ECO:0000256" key="1">
    <source>
        <dbReference type="SAM" id="MobiDB-lite"/>
    </source>
</evidence>
<accession>A0AAD2K502</accession>
<feature type="transmembrane region" description="Helical" evidence="2">
    <location>
        <begin position="181"/>
        <end position="203"/>
    </location>
</feature>
<feature type="transmembrane region" description="Helical" evidence="2">
    <location>
        <begin position="89"/>
        <end position="110"/>
    </location>
</feature>
<keyword evidence="2" id="KW-0812">Transmembrane</keyword>
<feature type="transmembrane region" description="Helical" evidence="2">
    <location>
        <begin position="224"/>
        <end position="244"/>
    </location>
</feature>
<feature type="transmembrane region" description="Helical" evidence="2">
    <location>
        <begin position="15"/>
        <end position="39"/>
    </location>
</feature>
<evidence type="ECO:0000259" key="3">
    <source>
        <dbReference type="Pfam" id="PF20152"/>
    </source>
</evidence>
<dbReference type="EMBL" id="CAVNYO010000435">
    <property type="protein sequence ID" value="CAK5279219.1"/>
    <property type="molecule type" value="Genomic_DNA"/>
</dbReference>
<feature type="compositionally biased region" description="Polar residues" evidence="1">
    <location>
        <begin position="299"/>
        <end position="316"/>
    </location>
</feature>
<keyword evidence="5" id="KW-1185">Reference proteome</keyword>
<sequence length="334" mass="36226">MPATSALSNIGNGTIPLFVGTLVNVILFGVLLVQVYIYTLAFPRDRPREKALVFGVLVIELLQTTGDIRDKVRIFGTGWGNMDVLDQVGWVWFSVPVLGSMVAAAGQTFFAYRISIFSRATCYRVSSPWSVSMPSLPLTSLLTHREQLAVVQCGAGIGTGVQISQRGRFSNLQFNFFKVPVAWLASTAVNDIIIVAGTCYYLLKARTPGFTQATEHMLGRVIKVTALMGFICAGLALIDLSLFISFPGESFHLGVCMGLSKVYSNSILLILNSRARLSLHREDTSAHAVSLSVNLNSQGSWRPQSHSKATRDSQATEPDCASTEFGHGSLAKTV</sequence>
<evidence type="ECO:0000313" key="5">
    <source>
        <dbReference type="Proteomes" id="UP001295794"/>
    </source>
</evidence>
<feature type="region of interest" description="Disordered" evidence="1">
    <location>
        <begin position="299"/>
        <end position="334"/>
    </location>
</feature>
<reference evidence="4" key="1">
    <citation type="submission" date="2023-11" db="EMBL/GenBank/DDBJ databases">
        <authorList>
            <person name="De Vega J J."/>
            <person name="De Vega J J."/>
        </authorList>
    </citation>
    <scope>NUCLEOTIDE SEQUENCE</scope>
</reference>
<dbReference type="PANTHER" id="PTHR40465">
    <property type="entry name" value="CHROMOSOME 1, WHOLE GENOME SHOTGUN SEQUENCE"/>
    <property type="match status" value="1"/>
</dbReference>
<keyword evidence="2" id="KW-1133">Transmembrane helix</keyword>
<gene>
    <name evidence="4" type="ORF">MYCIT1_LOCUS29094</name>
</gene>
<evidence type="ECO:0000256" key="2">
    <source>
        <dbReference type="SAM" id="Phobius"/>
    </source>
</evidence>
<keyword evidence="2" id="KW-0472">Membrane</keyword>
<dbReference type="Pfam" id="PF20152">
    <property type="entry name" value="DUF6534"/>
    <property type="match status" value="1"/>
</dbReference>
<protein>
    <recommendedName>
        <fullName evidence="3">DUF6534 domain-containing protein</fullName>
    </recommendedName>
</protein>
<feature type="domain" description="DUF6534" evidence="3">
    <location>
        <begin position="188"/>
        <end position="275"/>
    </location>
</feature>
<name>A0AAD2K502_9AGAR</name>
<proteinExistence type="predicted"/>
<dbReference type="Proteomes" id="UP001295794">
    <property type="component" value="Unassembled WGS sequence"/>
</dbReference>
<feature type="transmembrane region" description="Helical" evidence="2">
    <location>
        <begin position="250"/>
        <end position="271"/>
    </location>
</feature>
<dbReference type="InterPro" id="IPR045339">
    <property type="entry name" value="DUF6534"/>
</dbReference>
<comment type="caution">
    <text evidence="4">The sequence shown here is derived from an EMBL/GenBank/DDBJ whole genome shotgun (WGS) entry which is preliminary data.</text>
</comment>